<organism evidence="6">
    <name type="scientific">marine sediment metagenome</name>
    <dbReference type="NCBI Taxonomy" id="412755"/>
    <lineage>
        <taxon>unclassified sequences</taxon>
        <taxon>metagenomes</taxon>
        <taxon>ecological metagenomes</taxon>
    </lineage>
</organism>
<dbReference type="AlphaFoldDB" id="X1PS48"/>
<feature type="non-terminal residue" evidence="6">
    <location>
        <position position="242"/>
    </location>
</feature>
<dbReference type="InterPro" id="IPR020617">
    <property type="entry name" value="Thiolase_C"/>
</dbReference>
<evidence type="ECO:0000259" key="4">
    <source>
        <dbReference type="Pfam" id="PF00108"/>
    </source>
</evidence>
<dbReference type="PROSITE" id="PS00099">
    <property type="entry name" value="THIOLASE_3"/>
    <property type="match status" value="1"/>
</dbReference>
<evidence type="ECO:0000256" key="3">
    <source>
        <dbReference type="ARBA" id="ARBA00023315"/>
    </source>
</evidence>
<evidence type="ECO:0000256" key="1">
    <source>
        <dbReference type="ARBA" id="ARBA00010982"/>
    </source>
</evidence>
<dbReference type="InterPro" id="IPR002155">
    <property type="entry name" value="Thiolase"/>
</dbReference>
<proteinExistence type="inferred from homology"/>
<dbReference type="EMBL" id="BARV01034408">
    <property type="protein sequence ID" value="GAI58648.1"/>
    <property type="molecule type" value="Genomic_DNA"/>
</dbReference>
<evidence type="ECO:0000313" key="6">
    <source>
        <dbReference type="EMBL" id="GAI58648.1"/>
    </source>
</evidence>
<gene>
    <name evidence="6" type="ORF">S06H3_53893</name>
</gene>
<dbReference type="InterPro" id="IPR020610">
    <property type="entry name" value="Thiolase_AS"/>
</dbReference>
<reference evidence="6" key="1">
    <citation type="journal article" date="2014" name="Front. Microbiol.">
        <title>High frequency of phylogenetically diverse reductive dehalogenase-homologous genes in deep subseafloor sedimentary metagenomes.</title>
        <authorList>
            <person name="Kawai M."/>
            <person name="Futagami T."/>
            <person name="Toyoda A."/>
            <person name="Takaki Y."/>
            <person name="Nishi S."/>
            <person name="Hori S."/>
            <person name="Arai W."/>
            <person name="Tsubouchi T."/>
            <person name="Morono Y."/>
            <person name="Uchiyama I."/>
            <person name="Ito T."/>
            <person name="Fujiyama A."/>
            <person name="Inagaki F."/>
            <person name="Takami H."/>
        </authorList>
    </citation>
    <scope>NUCLEOTIDE SEQUENCE</scope>
    <source>
        <strain evidence="6">Expedition CK06-06</strain>
    </source>
</reference>
<evidence type="ECO:0000259" key="5">
    <source>
        <dbReference type="Pfam" id="PF02803"/>
    </source>
</evidence>
<feature type="domain" description="Thiolase C-terminal" evidence="5">
    <location>
        <begin position="119"/>
        <end position="240"/>
    </location>
</feature>
<dbReference type="Pfam" id="PF02803">
    <property type="entry name" value="Thiolase_C"/>
    <property type="match status" value="1"/>
</dbReference>
<keyword evidence="2" id="KW-0808">Transferase</keyword>
<dbReference type="InterPro" id="IPR020616">
    <property type="entry name" value="Thiolase_N"/>
</dbReference>
<evidence type="ECO:0008006" key="7">
    <source>
        <dbReference type="Google" id="ProtNLM"/>
    </source>
</evidence>
<accession>X1PS48</accession>
<sequence>EIFYDYHMGMTSENIADKYGITREEQDELALMSNQRALAAMKDGTFKEEIVPVEVRQKKETKLFDTDEHPRETSMEALAKLPPAFKKDGAVTAGNASGITDAAAALVIMSAEKARELELKPMATIRSYASGAVDPAFMGLGPVPAVNKALKLAGLSLKDIDLIELNEAFASQTIGVIRELGLDLAKVNPHGSGISLGHPIGCTGARILVTLIYEMIRKDFQFGLATLCIGGGQGMAMIVDRK</sequence>
<comment type="similarity">
    <text evidence="1">Belongs to the thiolase-like superfamily. Thiolase family.</text>
</comment>
<dbReference type="InterPro" id="IPR016039">
    <property type="entry name" value="Thiolase-like"/>
</dbReference>
<dbReference type="Gene3D" id="3.40.47.10">
    <property type="match status" value="2"/>
</dbReference>
<dbReference type="SUPFAM" id="SSF53901">
    <property type="entry name" value="Thiolase-like"/>
    <property type="match status" value="2"/>
</dbReference>
<feature type="domain" description="Thiolase N-terminal" evidence="4">
    <location>
        <begin position="2"/>
        <end position="111"/>
    </location>
</feature>
<comment type="caution">
    <text evidence="6">The sequence shown here is derived from an EMBL/GenBank/DDBJ whole genome shotgun (WGS) entry which is preliminary data.</text>
</comment>
<dbReference type="Pfam" id="PF00108">
    <property type="entry name" value="Thiolase_N"/>
    <property type="match status" value="1"/>
</dbReference>
<dbReference type="PANTHER" id="PTHR18919">
    <property type="entry name" value="ACETYL-COA C-ACYLTRANSFERASE"/>
    <property type="match status" value="1"/>
</dbReference>
<name>X1PS48_9ZZZZ</name>
<dbReference type="NCBIfam" id="TIGR01930">
    <property type="entry name" value="AcCoA-C-Actrans"/>
    <property type="match status" value="1"/>
</dbReference>
<feature type="non-terminal residue" evidence="6">
    <location>
        <position position="1"/>
    </location>
</feature>
<keyword evidence="3" id="KW-0012">Acyltransferase</keyword>
<evidence type="ECO:0000256" key="2">
    <source>
        <dbReference type="ARBA" id="ARBA00022679"/>
    </source>
</evidence>
<dbReference type="GO" id="GO:0016747">
    <property type="term" value="F:acyltransferase activity, transferring groups other than amino-acyl groups"/>
    <property type="evidence" value="ECO:0007669"/>
    <property type="project" value="InterPro"/>
</dbReference>
<dbReference type="CDD" id="cd00751">
    <property type="entry name" value="thiolase"/>
    <property type="match status" value="1"/>
</dbReference>
<protein>
    <recommendedName>
        <fullName evidence="7">Thiolase N-terminal domain-containing protein</fullName>
    </recommendedName>
</protein>
<dbReference type="PANTHER" id="PTHR18919:SF107">
    <property type="entry name" value="ACETYL-COA ACETYLTRANSFERASE, CYTOSOLIC"/>
    <property type="match status" value="1"/>
</dbReference>